<dbReference type="InterPro" id="IPR025669">
    <property type="entry name" value="AAA_dom"/>
</dbReference>
<proteinExistence type="predicted"/>
<dbReference type="AlphaFoldDB" id="A0A366HUY3"/>
<keyword evidence="3" id="KW-1185">Reference proteome</keyword>
<sequence length="291" mass="31527">MPIGLIWSEHFAAKLGIFANLPGVIALATASQKGGVGKTTVCINLGHALARRGWNTLLIDTDPQGGIGLSLSRNTRKKRGFYDFLMAGGNVRPYILPTRLPEFSILPCGVPDAFLKAGRVDDAPQKIQDLLRQCDILGYDVVLMDTAAGLTGITEVAVRTADWVLIPQQAEPLAVRSVPLLLETLARFRSEGSQVRVAGILLTMLLASHEASLKVARELREMLPASFLFNQAIPRDPLFLEASAHGLPLGLLRKNPPATALLFDQLAADIEERTGLNTRKDQLQSHASLLD</sequence>
<dbReference type="PANTHER" id="PTHR13696">
    <property type="entry name" value="P-LOOP CONTAINING NUCLEOSIDE TRIPHOSPHATE HYDROLASE"/>
    <property type="match status" value="1"/>
</dbReference>
<dbReference type="SUPFAM" id="SSF52540">
    <property type="entry name" value="P-loop containing nucleoside triphosphate hydrolases"/>
    <property type="match status" value="1"/>
</dbReference>
<dbReference type="Gene3D" id="3.40.50.300">
    <property type="entry name" value="P-loop containing nucleotide triphosphate hydrolases"/>
    <property type="match status" value="1"/>
</dbReference>
<dbReference type="Pfam" id="PF13614">
    <property type="entry name" value="AAA_31"/>
    <property type="match status" value="1"/>
</dbReference>
<accession>A0A366HUY3</accession>
<dbReference type="OrthoDB" id="9815116at2"/>
<organism evidence="2 3">
    <name type="scientific">Roseimicrobium gellanilyticum</name>
    <dbReference type="NCBI Taxonomy" id="748857"/>
    <lineage>
        <taxon>Bacteria</taxon>
        <taxon>Pseudomonadati</taxon>
        <taxon>Verrucomicrobiota</taxon>
        <taxon>Verrucomicrobiia</taxon>
        <taxon>Verrucomicrobiales</taxon>
        <taxon>Verrucomicrobiaceae</taxon>
        <taxon>Roseimicrobium</taxon>
    </lineage>
</organism>
<dbReference type="PANTHER" id="PTHR13696:SF52">
    <property type="entry name" value="PARA FAMILY PROTEIN CT_582"/>
    <property type="match status" value="1"/>
</dbReference>
<feature type="domain" description="AAA" evidence="1">
    <location>
        <begin position="27"/>
        <end position="191"/>
    </location>
</feature>
<dbReference type="Proteomes" id="UP000253426">
    <property type="component" value="Unassembled WGS sequence"/>
</dbReference>
<reference evidence="2 3" key="1">
    <citation type="submission" date="2018-06" db="EMBL/GenBank/DDBJ databases">
        <title>Genomic Encyclopedia of Type Strains, Phase IV (KMG-IV): sequencing the most valuable type-strain genomes for metagenomic binning, comparative biology and taxonomic classification.</title>
        <authorList>
            <person name="Goeker M."/>
        </authorList>
    </citation>
    <scope>NUCLEOTIDE SEQUENCE [LARGE SCALE GENOMIC DNA]</scope>
    <source>
        <strain evidence="2 3">DSM 25532</strain>
    </source>
</reference>
<dbReference type="InterPro" id="IPR050678">
    <property type="entry name" value="DNA_Partitioning_ATPase"/>
</dbReference>
<name>A0A366HUY3_9BACT</name>
<gene>
    <name evidence="2" type="ORF">DES53_101882</name>
</gene>
<dbReference type="InterPro" id="IPR027417">
    <property type="entry name" value="P-loop_NTPase"/>
</dbReference>
<evidence type="ECO:0000259" key="1">
    <source>
        <dbReference type="Pfam" id="PF13614"/>
    </source>
</evidence>
<evidence type="ECO:0000313" key="3">
    <source>
        <dbReference type="Proteomes" id="UP000253426"/>
    </source>
</evidence>
<dbReference type="EMBL" id="QNRR01000001">
    <property type="protein sequence ID" value="RBP48082.1"/>
    <property type="molecule type" value="Genomic_DNA"/>
</dbReference>
<dbReference type="CDD" id="cd02042">
    <property type="entry name" value="ParAB_family"/>
    <property type="match status" value="1"/>
</dbReference>
<comment type="caution">
    <text evidence="2">The sequence shown here is derived from an EMBL/GenBank/DDBJ whole genome shotgun (WGS) entry which is preliminary data.</text>
</comment>
<evidence type="ECO:0000313" key="2">
    <source>
        <dbReference type="EMBL" id="RBP48082.1"/>
    </source>
</evidence>
<protein>
    <submittedName>
        <fullName evidence="2">Chromosome partitioning protein</fullName>
    </submittedName>
</protein>